<sequence length="81" mass="8761">MTTLQTTITAIAIHRPGDSPILGDSTTIVRLSDEGGGPFIVIEQVTTAPGSIELDPDECEIVLREARRLLKQEGVKEMESI</sequence>
<accession>A0A1L2C9A0</accession>
<protein>
    <submittedName>
        <fullName evidence="1">Uncharacterized protein</fullName>
    </submittedName>
</protein>
<gene>
    <name evidence="1" type="ORF">ZC03_079</name>
</gene>
<proteinExistence type="predicted"/>
<evidence type="ECO:0000313" key="2">
    <source>
        <dbReference type="Proteomes" id="UP000222072"/>
    </source>
</evidence>
<name>A0A1L2C9A0_9CAUD</name>
<keyword evidence="2" id="KW-1185">Reference proteome</keyword>
<evidence type="ECO:0000313" key="1">
    <source>
        <dbReference type="EMBL" id="AMD43456.1"/>
    </source>
</evidence>
<dbReference type="Proteomes" id="UP000222072">
    <property type="component" value="Segment"/>
</dbReference>
<organism evidence="1 2">
    <name type="scientific">Pseudomonas phage ZC03</name>
    <dbReference type="NCBI Taxonomy" id="1622115"/>
    <lineage>
        <taxon>Viruses</taxon>
        <taxon>Duplodnaviria</taxon>
        <taxon>Heunggongvirae</taxon>
        <taxon>Uroviricota</taxon>
        <taxon>Caudoviricetes</taxon>
        <taxon>Schitoviridae</taxon>
        <taxon>Zicotriavirus</taxon>
        <taxon>Zicotriavirus ZC03</taxon>
    </lineage>
</organism>
<dbReference type="EMBL" id="KU356690">
    <property type="protein sequence ID" value="AMD43456.1"/>
    <property type="molecule type" value="Genomic_DNA"/>
</dbReference>
<reference evidence="1 2" key="1">
    <citation type="journal article" date="2017" name="BMC Genomics">
        <title>Three novel Pseudomonas phages isolated from composting provide insights into the evolution and diversity of tailed phages.</title>
        <authorList>
            <person name="Amgarten D."/>
            <person name="Martins L.F."/>
            <person name="Lombardi K.C."/>
            <person name="Antunes L.P."/>
            <person name="de Souza A.P.S."/>
            <person name="Nicastro G.G."/>
            <person name="Kitajima E.W."/>
            <person name="Quaggio R.B."/>
            <person name="Upton C."/>
            <person name="Setubal J.C."/>
            <person name="da Silva A.M."/>
        </authorList>
    </citation>
    <scope>NUCLEOTIDE SEQUENCE [LARGE SCALE GENOMIC DNA]</scope>
</reference>